<dbReference type="NCBIfam" id="TIGR02595">
    <property type="entry name" value="PEP_CTERM"/>
    <property type="match status" value="1"/>
</dbReference>
<keyword evidence="1" id="KW-0812">Transmembrane</keyword>
<accession>A0A3B0QZL6</accession>
<protein>
    <recommendedName>
        <fullName evidence="2">Ice-binding protein C-terminal domain-containing protein</fullName>
    </recommendedName>
</protein>
<dbReference type="Pfam" id="PF07589">
    <property type="entry name" value="PEP-CTERM"/>
    <property type="match status" value="1"/>
</dbReference>
<proteinExistence type="predicted"/>
<sequence length="290" mass="30168">MKKLGLLTAVFTLALMAYSIPAQAIPSLHGGPLFAQFANREQISASGSIVAPSGFMESNWGVAIVSNISEGVFGDPQNFDPASSSYWENDGSDGQVTAIWGHVMANPGDGSVPLASSGGSMYLYWDNTTVADLATATVADRTGDFTFTNFTDGTLLAKIDFLAGAITPDPLTTIAGSVIPTAGGFTGVANLFANVDLAAGGLWATLLDTNYFNSLLGLGTADMKLRTIYESTGSHPWDDPGAGVSNDIFGAQSTDPLRAYVVPEPSTIVLLGMGLLGAGFVARRRNKKKA</sequence>
<reference evidence="3" key="1">
    <citation type="submission" date="2018-06" db="EMBL/GenBank/DDBJ databases">
        <authorList>
            <person name="Zhirakovskaya E."/>
        </authorList>
    </citation>
    <scope>NUCLEOTIDE SEQUENCE</scope>
</reference>
<feature type="transmembrane region" description="Helical" evidence="1">
    <location>
        <begin position="265"/>
        <end position="282"/>
    </location>
</feature>
<name>A0A3B0QZL6_9ZZZZ</name>
<gene>
    <name evidence="3" type="ORF">MNBD_DELTA01-1793</name>
</gene>
<evidence type="ECO:0000313" key="3">
    <source>
        <dbReference type="EMBL" id="VAV85712.1"/>
    </source>
</evidence>
<evidence type="ECO:0000259" key="2">
    <source>
        <dbReference type="Pfam" id="PF07589"/>
    </source>
</evidence>
<dbReference type="AlphaFoldDB" id="A0A3B0QZL6"/>
<keyword evidence="1" id="KW-0472">Membrane</keyword>
<dbReference type="InterPro" id="IPR013424">
    <property type="entry name" value="Ice-binding_C"/>
</dbReference>
<organism evidence="3">
    <name type="scientific">hydrothermal vent metagenome</name>
    <dbReference type="NCBI Taxonomy" id="652676"/>
    <lineage>
        <taxon>unclassified sequences</taxon>
        <taxon>metagenomes</taxon>
        <taxon>ecological metagenomes</taxon>
    </lineage>
</organism>
<dbReference type="EMBL" id="UOEA01000096">
    <property type="protein sequence ID" value="VAV85712.1"/>
    <property type="molecule type" value="Genomic_DNA"/>
</dbReference>
<evidence type="ECO:0000256" key="1">
    <source>
        <dbReference type="SAM" id="Phobius"/>
    </source>
</evidence>
<keyword evidence="1" id="KW-1133">Transmembrane helix</keyword>
<feature type="domain" description="Ice-binding protein C-terminal" evidence="2">
    <location>
        <begin position="262"/>
        <end position="285"/>
    </location>
</feature>